<protein>
    <recommendedName>
        <fullName evidence="4">Jacalin-type lectin domain-containing protein</fullName>
    </recommendedName>
</protein>
<accession>R4XIA3</accession>
<feature type="region of interest" description="Disordered" evidence="1">
    <location>
        <begin position="155"/>
        <end position="182"/>
    </location>
</feature>
<gene>
    <name evidence="2" type="ORF">TAPDE_004636</name>
</gene>
<dbReference type="AlphaFoldDB" id="R4XIA3"/>
<sequence length="211" mass="22581">MDEKDLPPYSGPTDHSLPSSSSSSWEKKEEKVQMEITLLHSPVVGTGEGTDLLGHRSGSPHDFRVPVGCAIAAVTIHSGLWIDAIGYVLTDGSGSGSFGGQGGSASRVQGNVVGFSGRSGGPGVLRQLSVVTCPDRRAFETFYRETKEAGAVRADTRVLQRSSDPTQPGARPGEHGKGKSRFKWDTARLTGGRGLGLRWNHERHRVEIYQG</sequence>
<evidence type="ECO:0008006" key="4">
    <source>
        <dbReference type="Google" id="ProtNLM"/>
    </source>
</evidence>
<organism evidence="2 3">
    <name type="scientific">Taphrina deformans (strain PYCC 5710 / ATCC 11124 / CBS 356.35 / IMI 108563 / JCM 9778 / NBRC 8474)</name>
    <name type="common">Peach leaf curl fungus</name>
    <name type="synonym">Lalaria deformans</name>
    <dbReference type="NCBI Taxonomy" id="1097556"/>
    <lineage>
        <taxon>Eukaryota</taxon>
        <taxon>Fungi</taxon>
        <taxon>Dikarya</taxon>
        <taxon>Ascomycota</taxon>
        <taxon>Taphrinomycotina</taxon>
        <taxon>Taphrinomycetes</taxon>
        <taxon>Taphrinales</taxon>
        <taxon>Taphrinaceae</taxon>
        <taxon>Taphrina</taxon>
    </lineage>
</organism>
<dbReference type="Proteomes" id="UP000013776">
    <property type="component" value="Unassembled WGS sequence"/>
</dbReference>
<proteinExistence type="predicted"/>
<dbReference type="Gene3D" id="2.100.10.30">
    <property type="entry name" value="Jacalin-like lectin domain"/>
    <property type="match status" value="1"/>
</dbReference>
<dbReference type="InterPro" id="IPR036404">
    <property type="entry name" value="Jacalin-like_lectin_dom_sf"/>
</dbReference>
<keyword evidence="3" id="KW-1185">Reference proteome</keyword>
<feature type="region of interest" description="Disordered" evidence="1">
    <location>
        <begin position="1"/>
        <end position="31"/>
    </location>
</feature>
<feature type="compositionally biased region" description="Basic and acidic residues" evidence="1">
    <location>
        <begin position="172"/>
        <end position="182"/>
    </location>
</feature>
<name>R4XIA3_TAPDE</name>
<evidence type="ECO:0000256" key="1">
    <source>
        <dbReference type="SAM" id="MobiDB-lite"/>
    </source>
</evidence>
<comment type="caution">
    <text evidence="2">The sequence shown here is derived from an EMBL/GenBank/DDBJ whole genome shotgun (WGS) entry which is preliminary data.</text>
</comment>
<evidence type="ECO:0000313" key="3">
    <source>
        <dbReference type="Proteomes" id="UP000013776"/>
    </source>
</evidence>
<dbReference type="EMBL" id="CAHR02000214">
    <property type="protein sequence ID" value="CCG84229.1"/>
    <property type="molecule type" value="Genomic_DNA"/>
</dbReference>
<reference evidence="2 3" key="1">
    <citation type="journal article" date="2013" name="MBio">
        <title>Genome sequencing of the plant pathogen Taphrina deformans, the causal agent of peach leaf curl.</title>
        <authorList>
            <person name="Cisse O.H."/>
            <person name="Almeida J.M.G.C.F."/>
            <person name="Fonseca A."/>
            <person name="Kumar A.A."/>
            <person name="Salojaervi J."/>
            <person name="Overmyer K."/>
            <person name="Hauser P.M."/>
            <person name="Pagni M."/>
        </authorList>
    </citation>
    <scope>NUCLEOTIDE SEQUENCE [LARGE SCALE GENOMIC DNA]</scope>
    <source>
        <strain evidence="3">PYCC 5710 / ATCC 11124 / CBS 356.35 / IMI 108563 / JCM 9778 / NBRC 8474</strain>
    </source>
</reference>
<dbReference type="VEuPathDB" id="FungiDB:TAPDE_004636"/>
<evidence type="ECO:0000313" key="2">
    <source>
        <dbReference type="EMBL" id="CCG84229.1"/>
    </source>
</evidence>